<proteinExistence type="predicted"/>
<feature type="domain" description="Peptidase S1" evidence="2">
    <location>
        <begin position="1"/>
        <end position="127"/>
    </location>
</feature>
<evidence type="ECO:0000259" key="2">
    <source>
        <dbReference type="PROSITE" id="PS50240"/>
    </source>
</evidence>
<keyword evidence="1" id="KW-1015">Disulfide bond</keyword>
<dbReference type="InterPro" id="IPR009003">
    <property type="entry name" value="Peptidase_S1_PA"/>
</dbReference>
<evidence type="ECO:0000256" key="1">
    <source>
        <dbReference type="ARBA" id="ARBA00023157"/>
    </source>
</evidence>
<dbReference type="InterPro" id="IPR043504">
    <property type="entry name" value="Peptidase_S1_PA_chymotrypsin"/>
</dbReference>
<organism evidence="3 4">
    <name type="scientific">Drosophila hydei</name>
    <name type="common">Fruit fly</name>
    <dbReference type="NCBI Taxonomy" id="7224"/>
    <lineage>
        <taxon>Eukaryota</taxon>
        <taxon>Metazoa</taxon>
        <taxon>Ecdysozoa</taxon>
        <taxon>Arthropoda</taxon>
        <taxon>Hexapoda</taxon>
        <taxon>Insecta</taxon>
        <taxon>Pterygota</taxon>
        <taxon>Neoptera</taxon>
        <taxon>Endopterygota</taxon>
        <taxon>Diptera</taxon>
        <taxon>Brachycera</taxon>
        <taxon>Muscomorpha</taxon>
        <taxon>Ephydroidea</taxon>
        <taxon>Drosophilidae</taxon>
        <taxon>Drosophila</taxon>
    </lineage>
</organism>
<dbReference type="Gene3D" id="2.40.10.10">
    <property type="entry name" value="Trypsin-like serine proteases"/>
    <property type="match status" value="1"/>
</dbReference>
<evidence type="ECO:0000313" key="4">
    <source>
        <dbReference type="RefSeq" id="XP_023165375.2"/>
    </source>
</evidence>
<dbReference type="Proteomes" id="UP000504633">
    <property type="component" value="Unplaced"/>
</dbReference>
<dbReference type="PROSITE" id="PS50240">
    <property type="entry name" value="TRYPSIN_DOM"/>
    <property type="match status" value="1"/>
</dbReference>
<sequence length="127" mass="13803">MIMFKVLKWRTHKDSDEFTNDIALIFPAGYMEPEYGGIAFLPLNKEQLHEGTLCLVCGWGHSHHSASRDTNSLQGLYVPIINAETCDKLFHIPGTICAGLETMAGPSIGDSGGPLRCDNKLAGVVSL</sequence>
<evidence type="ECO:0000313" key="3">
    <source>
        <dbReference type="Proteomes" id="UP000504633"/>
    </source>
</evidence>
<name>A0A6J1LEE8_DROHY</name>
<dbReference type="GO" id="GO:0006508">
    <property type="term" value="P:proteolysis"/>
    <property type="evidence" value="ECO:0007669"/>
    <property type="project" value="InterPro"/>
</dbReference>
<dbReference type="OrthoDB" id="10059102at2759"/>
<dbReference type="Pfam" id="PF00089">
    <property type="entry name" value="Trypsin"/>
    <property type="match status" value="1"/>
</dbReference>
<protein>
    <submittedName>
        <fullName evidence="4">Trypsin-1-like</fullName>
    </submittedName>
</protein>
<dbReference type="KEGG" id="dhe:111595747"/>
<dbReference type="GeneID" id="111595747"/>
<dbReference type="PANTHER" id="PTHR24253:SF153">
    <property type="entry name" value="SERINE PROTEASE HEPSIN"/>
    <property type="match status" value="1"/>
</dbReference>
<dbReference type="OMA" id="VLKWRTH"/>
<dbReference type="PANTHER" id="PTHR24253">
    <property type="entry name" value="TRANSMEMBRANE PROTEASE SERINE"/>
    <property type="match status" value="1"/>
</dbReference>
<keyword evidence="3" id="KW-1185">Reference proteome</keyword>
<gene>
    <name evidence="4" type="primary">LOC111595747</name>
</gene>
<dbReference type="SUPFAM" id="SSF50494">
    <property type="entry name" value="Trypsin-like serine proteases"/>
    <property type="match status" value="1"/>
</dbReference>
<dbReference type="InterPro" id="IPR001254">
    <property type="entry name" value="Trypsin_dom"/>
</dbReference>
<dbReference type="RefSeq" id="XP_023165375.2">
    <property type="nucleotide sequence ID" value="XM_023309607.2"/>
</dbReference>
<dbReference type="GO" id="GO:0004252">
    <property type="term" value="F:serine-type endopeptidase activity"/>
    <property type="evidence" value="ECO:0007669"/>
    <property type="project" value="InterPro"/>
</dbReference>
<accession>A0A6J1LEE8</accession>
<reference evidence="4" key="1">
    <citation type="submission" date="2025-08" db="UniProtKB">
        <authorList>
            <consortium name="RefSeq"/>
        </authorList>
    </citation>
    <scope>IDENTIFICATION</scope>
    <source>
        <strain evidence="4">15085-1641.00</strain>
        <tissue evidence="4">Whole body</tissue>
    </source>
</reference>
<dbReference type="AlphaFoldDB" id="A0A6J1LEE8"/>